<sequence>MEAAARRQRRIEALRERCVQHAQQRRQLLLWERRGAPSSKAPDPQLQAIVRAELNSVSSRPSARWTEADEAELQAELGPEGYLELMAATEAELLHELQADLAHLHGAVIDGHVREYESYLEQEQALLCAGAEAAVWMGAESVLCPVCMRGALHFNGAAVVCSRHSSDGAGCPLWLQAQPHPEPLEVLRERMSALLDEHGRGCQAVPRCRMVSAHEQAAGVAACLLLDCTQCGSHAPVV</sequence>
<organism evidence="5 6">
    <name type="scientific">Prymnesium parvum</name>
    <name type="common">Toxic golden alga</name>
    <dbReference type="NCBI Taxonomy" id="97485"/>
    <lineage>
        <taxon>Eukaryota</taxon>
        <taxon>Haptista</taxon>
        <taxon>Haptophyta</taxon>
        <taxon>Prymnesiophyceae</taxon>
        <taxon>Prymnesiales</taxon>
        <taxon>Prymnesiaceae</taxon>
        <taxon>Prymnesium</taxon>
    </lineage>
</organism>
<dbReference type="AlphaFoldDB" id="A0AB34JTL4"/>
<gene>
    <name evidence="5" type="ORF">AB1Y20_019180</name>
</gene>
<dbReference type="Proteomes" id="UP001515480">
    <property type="component" value="Unassembled WGS sequence"/>
</dbReference>
<feature type="domain" description="RPA-interacting protein C-terminal" evidence="4">
    <location>
        <begin position="143"/>
        <end position="232"/>
    </location>
</feature>
<keyword evidence="2" id="KW-0863">Zinc-finger</keyword>
<dbReference type="InterPro" id="IPR028159">
    <property type="entry name" value="RPA_interact_C_dom"/>
</dbReference>
<dbReference type="GO" id="GO:0006606">
    <property type="term" value="P:protein import into nucleus"/>
    <property type="evidence" value="ECO:0007669"/>
    <property type="project" value="TreeGrafter"/>
</dbReference>
<keyword evidence="1" id="KW-0479">Metal-binding</keyword>
<evidence type="ECO:0000256" key="1">
    <source>
        <dbReference type="ARBA" id="ARBA00022723"/>
    </source>
</evidence>
<reference evidence="5 6" key="1">
    <citation type="journal article" date="2024" name="Science">
        <title>Giant polyketide synthase enzymes in the biosynthesis of giant marine polyether toxins.</title>
        <authorList>
            <person name="Fallon T.R."/>
            <person name="Shende V.V."/>
            <person name="Wierzbicki I.H."/>
            <person name="Pendleton A.L."/>
            <person name="Watervoot N.F."/>
            <person name="Auber R.P."/>
            <person name="Gonzalez D.J."/>
            <person name="Wisecaver J.H."/>
            <person name="Moore B.S."/>
        </authorList>
    </citation>
    <scope>NUCLEOTIDE SEQUENCE [LARGE SCALE GENOMIC DNA]</scope>
    <source>
        <strain evidence="5 6">12B1</strain>
    </source>
</reference>
<dbReference type="EMBL" id="JBGBPQ010000005">
    <property type="protein sequence ID" value="KAL1524277.1"/>
    <property type="molecule type" value="Genomic_DNA"/>
</dbReference>
<name>A0AB34JTL4_PRYPA</name>
<evidence type="ECO:0000313" key="6">
    <source>
        <dbReference type="Proteomes" id="UP001515480"/>
    </source>
</evidence>
<dbReference type="PANTHER" id="PTHR31742">
    <property type="entry name" value="RPA-INTERACTING PROTEIN RPAIN"/>
    <property type="match status" value="1"/>
</dbReference>
<dbReference type="PANTHER" id="PTHR31742:SF1">
    <property type="entry name" value="RPA-INTERACTING PROTEIN"/>
    <property type="match status" value="1"/>
</dbReference>
<dbReference type="GO" id="GO:0005634">
    <property type="term" value="C:nucleus"/>
    <property type="evidence" value="ECO:0007669"/>
    <property type="project" value="TreeGrafter"/>
</dbReference>
<evidence type="ECO:0000313" key="5">
    <source>
        <dbReference type="EMBL" id="KAL1524277.1"/>
    </source>
</evidence>
<evidence type="ECO:0000256" key="2">
    <source>
        <dbReference type="ARBA" id="ARBA00022771"/>
    </source>
</evidence>
<comment type="caution">
    <text evidence="5">The sequence shown here is derived from an EMBL/GenBank/DDBJ whole genome shotgun (WGS) entry which is preliminary data.</text>
</comment>
<evidence type="ECO:0000256" key="3">
    <source>
        <dbReference type="ARBA" id="ARBA00022833"/>
    </source>
</evidence>
<dbReference type="InterPro" id="IPR028156">
    <property type="entry name" value="RIP"/>
</dbReference>
<keyword evidence="6" id="KW-1185">Reference proteome</keyword>
<proteinExistence type="predicted"/>
<evidence type="ECO:0000259" key="4">
    <source>
        <dbReference type="Pfam" id="PF14768"/>
    </source>
</evidence>
<dbReference type="Pfam" id="PF14768">
    <property type="entry name" value="RPA_interact_C"/>
    <property type="match status" value="1"/>
</dbReference>
<accession>A0AB34JTL4</accession>
<keyword evidence="3" id="KW-0862">Zinc</keyword>
<dbReference type="GO" id="GO:0008270">
    <property type="term" value="F:zinc ion binding"/>
    <property type="evidence" value="ECO:0007669"/>
    <property type="project" value="UniProtKB-KW"/>
</dbReference>
<protein>
    <recommendedName>
        <fullName evidence="4">RPA-interacting protein C-terminal domain-containing protein</fullName>
    </recommendedName>
</protein>